<comment type="similarity">
    <text evidence="1">Belongs to the ROK (NagC/XylR) family.</text>
</comment>
<evidence type="ECO:0000313" key="4">
    <source>
        <dbReference type="Proteomes" id="UP001612415"/>
    </source>
</evidence>
<dbReference type="PANTHER" id="PTHR18964">
    <property type="entry name" value="ROK (REPRESSOR, ORF, KINASE) FAMILY"/>
    <property type="match status" value="1"/>
</dbReference>
<feature type="region of interest" description="Disordered" evidence="2">
    <location>
        <begin position="47"/>
        <end position="70"/>
    </location>
</feature>
<accession>A0ABW7Y804</accession>
<proteinExistence type="inferred from homology"/>
<organism evidence="3 4">
    <name type="scientific">Streptomyces cellulosae</name>
    <dbReference type="NCBI Taxonomy" id="1968"/>
    <lineage>
        <taxon>Bacteria</taxon>
        <taxon>Bacillati</taxon>
        <taxon>Actinomycetota</taxon>
        <taxon>Actinomycetes</taxon>
        <taxon>Kitasatosporales</taxon>
        <taxon>Streptomycetaceae</taxon>
        <taxon>Streptomyces</taxon>
    </lineage>
</organism>
<evidence type="ECO:0000256" key="1">
    <source>
        <dbReference type="ARBA" id="ARBA00006479"/>
    </source>
</evidence>
<keyword evidence="4" id="KW-1185">Reference proteome</keyword>
<evidence type="ECO:0000256" key="2">
    <source>
        <dbReference type="SAM" id="MobiDB-lite"/>
    </source>
</evidence>
<dbReference type="PANTHER" id="PTHR18964:SF149">
    <property type="entry name" value="BIFUNCTIONAL UDP-N-ACETYLGLUCOSAMINE 2-EPIMERASE_N-ACETYLMANNOSAMINE KINASE"/>
    <property type="match status" value="1"/>
</dbReference>
<dbReference type="Proteomes" id="UP001612415">
    <property type="component" value="Unassembled WGS sequence"/>
</dbReference>
<feature type="region of interest" description="Disordered" evidence="2">
    <location>
        <begin position="1"/>
        <end position="28"/>
    </location>
</feature>
<dbReference type="Pfam" id="PF00480">
    <property type="entry name" value="ROK"/>
    <property type="match status" value="1"/>
</dbReference>
<name>A0ABW7Y804_STRCE</name>
<gene>
    <name evidence="3" type="ORF">ACIA8P_28265</name>
</gene>
<comment type="caution">
    <text evidence="3">The sequence shown here is derived from an EMBL/GenBank/DDBJ whole genome shotgun (WGS) entry which is preliminary data.</text>
</comment>
<dbReference type="RefSeq" id="WP_398659055.1">
    <property type="nucleotide sequence ID" value="NZ_JBITDC010000011.1"/>
</dbReference>
<dbReference type="InterPro" id="IPR000600">
    <property type="entry name" value="ROK"/>
</dbReference>
<sequence>MSAVTPAPPVQDVPEDHRTGPARSPSVSAAFSGTAFAADIGGTWVRMRTGGQDEPVERTPSPSRLRHPDRSVPRLRADLVDLLCDRVPAGARAALSFGAAIDHLTGTVYGSAPLWGDETAAYDVAADLRRRRPDVTWHLVNDVTAALLDFAATHAGPGIRRVAYLTVSSGIALRTADLEQRRIPVDDLGLQGEAGHLPVPLTDPGSDVLAGLPCECGARGHLASIASGPGLARVAERLGLSRPARVADWLPGALAADDPGARRLLELCAAPVAHLLRTMWCLDPHLDLIGIGGGVAEGLAGPYAAEIRRRLAAATSYADRGRDDVWLDERLMFCTPGQVDALRGAQRVADWLPGITR</sequence>
<reference evidence="3 4" key="1">
    <citation type="submission" date="2024-10" db="EMBL/GenBank/DDBJ databases">
        <title>The Natural Products Discovery Center: Release of the First 8490 Sequenced Strains for Exploring Actinobacteria Biosynthetic Diversity.</title>
        <authorList>
            <person name="Kalkreuter E."/>
            <person name="Kautsar S.A."/>
            <person name="Yang D."/>
            <person name="Bader C.D."/>
            <person name="Teijaro C.N."/>
            <person name="Fluegel L."/>
            <person name="Davis C.M."/>
            <person name="Simpson J.R."/>
            <person name="Lauterbach L."/>
            <person name="Steele A.D."/>
            <person name="Gui C."/>
            <person name="Meng S."/>
            <person name="Li G."/>
            <person name="Viehrig K."/>
            <person name="Ye F."/>
            <person name="Su P."/>
            <person name="Kiefer A.F."/>
            <person name="Nichols A."/>
            <person name="Cepeda A.J."/>
            <person name="Yan W."/>
            <person name="Fan B."/>
            <person name="Jiang Y."/>
            <person name="Adhikari A."/>
            <person name="Zheng C.-J."/>
            <person name="Schuster L."/>
            <person name="Cowan T.M."/>
            <person name="Smanski M.J."/>
            <person name="Chevrette M.G."/>
            <person name="De Carvalho L.P.S."/>
            <person name="Shen B."/>
        </authorList>
    </citation>
    <scope>NUCLEOTIDE SEQUENCE [LARGE SCALE GENOMIC DNA]</scope>
    <source>
        <strain evidence="3 4">NPDC051599</strain>
    </source>
</reference>
<dbReference type="Gene3D" id="3.30.420.40">
    <property type="match status" value="2"/>
</dbReference>
<protein>
    <submittedName>
        <fullName evidence="3">ROK family protein</fullName>
    </submittedName>
</protein>
<dbReference type="SUPFAM" id="SSF53067">
    <property type="entry name" value="Actin-like ATPase domain"/>
    <property type="match status" value="1"/>
</dbReference>
<evidence type="ECO:0000313" key="3">
    <source>
        <dbReference type="EMBL" id="MFI5678510.1"/>
    </source>
</evidence>
<dbReference type="EMBL" id="JBITDC010000011">
    <property type="protein sequence ID" value="MFI5678510.1"/>
    <property type="molecule type" value="Genomic_DNA"/>
</dbReference>
<feature type="compositionally biased region" description="Pro residues" evidence="2">
    <location>
        <begin position="1"/>
        <end position="11"/>
    </location>
</feature>
<dbReference type="InterPro" id="IPR043129">
    <property type="entry name" value="ATPase_NBD"/>
</dbReference>